<evidence type="ECO:0000256" key="4">
    <source>
        <dbReference type="ARBA" id="ARBA00023002"/>
    </source>
</evidence>
<evidence type="ECO:0000256" key="2">
    <source>
        <dbReference type="ARBA" id="ARBA00012945"/>
    </source>
</evidence>
<evidence type="ECO:0000256" key="6">
    <source>
        <dbReference type="ARBA" id="ARBA00051911"/>
    </source>
</evidence>
<dbReference type="FunFam" id="3.40.50.970:FF:000001">
    <property type="entry name" value="Pyruvate dehydrogenase E1 beta subunit"/>
    <property type="match status" value="1"/>
</dbReference>
<dbReference type="Gene3D" id="3.40.50.920">
    <property type="match status" value="1"/>
</dbReference>
<dbReference type="EC" id="2.3.1.61" evidence="2"/>
<dbReference type="SUPFAM" id="SSF52922">
    <property type="entry name" value="TK C-terminal domain-like"/>
    <property type="match status" value="1"/>
</dbReference>
<dbReference type="RefSeq" id="WP_091944881.1">
    <property type="nucleotide sequence ID" value="NZ_FOEE01000009.1"/>
</dbReference>
<accession>A0A1H8UP31</accession>
<dbReference type="InterPro" id="IPR001017">
    <property type="entry name" value="DH_E1"/>
</dbReference>
<feature type="domain" description="Transketolase-like pyrimidine-binding" evidence="8">
    <location>
        <begin position="355"/>
        <end position="529"/>
    </location>
</feature>
<dbReference type="GO" id="GO:0004149">
    <property type="term" value="F:dihydrolipoyllysine-residue succinyltransferase activity"/>
    <property type="evidence" value="ECO:0007669"/>
    <property type="project" value="UniProtKB-EC"/>
</dbReference>
<dbReference type="Pfam" id="PF02780">
    <property type="entry name" value="Transketolase_C"/>
    <property type="match status" value="1"/>
</dbReference>
<comment type="cofactor">
    <cofactor evidence="1">
        <name>thiamine diphosphate</name>
        <dbReference type="ChEBI" id="CHEBI:58937"/>
    </cofactor>
</comment>
<dbReference type="EMBL" id="FOEE01000009">
    <property type="protein sequence ID" value="SEP04972.1"/>
    <property type="molecule type" value="Genomic_DNA"/>
</dbReference>
<keyword evidence="5" id="KW-0786">Thiamine pyrophosphate</keyword>
<dbReference type="GO" id="GO:0004591">
    <property type="term" value="F:oxoglutarate dehydrogenase (succinyl-transferring) activity"/>
    <property type="evidence" value="ECO:0007669"/>
    <property type="project" value="UniProtKB-EC"/>
</dbReference>
<dbReference type="GO" id="GO:0000287">
    <property type="term" value="F:magnesium ion binding"/>
    <property type="evidence" value="ECO:0007669"/>
    <property type="project" value="UniProtKB-ARBA"/>
</dbReference>
<evidence type="ECO:0000256" key="1">
    <source>
        <dbReference type="ARBA" id="ARBA00001964"/>
    </source>
</evidence>
<comment type="catalytic activity">
    <reaction evidence="6">
        <text>N(6)-[(R)-lipoyl]-L-lysyl-[protein] + 2-oxoglutarate + H(+) = N(6)-[(R)-S(8)-succinyldihydrolipoyl]-L-lysyl-[protein] + CO2</text>
        <dbReference type="Rhea" id="RHEA:12188"/>
        <dbReference type="Rhea" id="RHEA-COMP:10474"/>
        <dbReference type="Rhea" id="RHEA-COMP:20092"/>
        <dbReference type="ChEBI" id="CHEBI:15378"/>
        <dbReference type="ChEBI" id="CHEBI:16526"/>
        <dbReference type="ChEBI" id="CHEBI:16810"/>
        <dbReference type="ChEBI" id="CHEBI:83099"/>
        <dbReference type="ChEBI" id="CHEBI:83120"/>
        <dbReference type="EC" id="1.2.4.2"/>
    </reaction>
</comment>
<feature type="region of interest" description="Disordered" evidence="7">
    <location>
        <begin position="1"/>
        <end position="25"/>
    </location>
</feature>
<dbReference type="CDD" id="cd07036">
    <property type="entry name" value="TPP_PYR_E1-PDHc-beta_like"/>
    <property type="match status" value="1"/>
</dbReference>
<dbReference type="Pfam" id="PF02779">
    <property type="entry name" value="Transket_pyr"/>
    <property type="match status" value="1"/>
</dbReference>
<dbReference type="InterPro" id="IPR029061">
    <property type="entry name" value="THDP-binding"/>
</dbReference>
<dbReference type="Proteomes" id="UP000198960">
    <property type="component" value="Unassembled WGS sequence"/>
</dbReference>
<dbReference type="Pfam" id="PF00676">
    <property type="entry name" value="E1_dh"/>
    <property type="match status" value="1"/>
</dbReference>
<dbReference type="SMART" id="SM00861">
    <property type="entry name" value="Transket_pyr"/>
    <property type="match status" value="1"/>
</dbReference>
<dbReference type="AlphaFoldDB" id="A0A1H8UP31"/>
<dbReference type="Gene3D" id="3.40.50.970">
    <property type="match status" value="2"/>
</dbReference>
<keyword evidence="3" id="KW-0816">Tricarboxylic acid cycle</keyword>
<dbReference type="PANTHER" id="PTHR43257:SF2">
    <property type="entry name" value="PYRUVATE DEHYDROGENASE E1 COMPONENT SUBUNIT BETA"/>
    <property type="match status" value="1"/>
</dbReference>
<dbReference type="OrthoDB" id="9766715at2"/>
<dbReference type="SUPFAM" id="SSF52518">
    <property type="entry name" value="Thiamin diphosphate-binding fold (THDP-binding)"/>
    <property type="match status" value="2"/>
</dbReference>
<gene>
    <name evidence="9" type="ORF">SAMN05660991_02982</name>
</gene>
<dbReference type="GO" id="GO:0006099">
    <property type="term" value="P:tricarboxylic acid cycle"/>
    <property type="evidence" value="ECO:0007669"/>
    <property type="project" value="UniProtKB-KW"/>
</dbReference>
<dbReference type="InterPro" id="IPR033248">
    <property type="entry name" value="Transketolase_C"/>
</dbReference>
<keyword evidence="10" id="KW-1185">Reference proteome</keyword>
<evidence type="ECO:0000313" key="9">
    <source>
        <dbReference type="EMBL" id="SEP04972.1"/>
    </source>
</evidence>
<sequence>MSVEGAADTREATAAGSPPSPAGALPADEVVEMYRRMVRIRLFEQAASKLYADTEVPGFVHLSIGQEATAVGACWHLRDDDAITSTHRGHGHCLAKGLDMTEMFAELMGREGGTCSGRGGSMHIADPRLGILGANGIVGAGLPIITGAGTAAQIRGNGGVAVGFFGDGAVAQGMFHESVNLAAVWDLPVVFFCENNHYSEFSREEDQTRAGLALRAVGYGVRYESVDGNDVVAVAELMQRLVGELRAGAGPVIVEADTYRWHGHYEGDPIRYREAEELAAWKLRDPLVVARARLADLGVDAEVADGIDREVEAEVRAAIDAARRSPFPDPADLLDFVWVESDDTPEQVPEKGEVFKTMDAVREALTYELENDPTVFVAGIDVGRGGNVFGLTRGLADRFPGRVRDTPISETAIVGGAVGAAMAGMRPVVEVMYMDFIGVCLDALMNQAAKLRFMTGGKASLPLVVRTQFGAGRSSGSQHSQSLEALLAHIPGLTVVMPSDPVETYGLLRSAIRSPNPVVFVENRLQYGMKAPRPNADHLIPLGKARIVRPGRDVTVVTWSRMLQEVLAAATEVAAEGIEVEVVDLRTIAPFDRATVLESLRRTRRLVIAHEAVMDFGVGAEIAALAANEGFWHLDAPVVRVAPQAMPAPYSPALEKAWLPDRGVIADALRRLMEVGTR</sequence>
<proteinExistence type="predicted"/>
<protein>
    <recommendedName>
        <fullName evidence="2">dihydrolipoyllysine-residue succinyltransferase</fullName>
        <ecNumber evidence="2">2.3.1.61</ecNumber>
    </recommendedName>
</protein>
<dbReference type="PANTHER" id="PTHR43257">
    <property type="entry name" value="PYRUVATE DEHYDROGENASE E1 COMPONENT BETA SUBUNIT"/>
    <property type="match status" value="1"/>
</dbReference>
<evidence type="ECO:0000256" key="3">
    <source>
        <dbReference type="ARBA" id="ARBA00022532"/>
    </source>
</evidence>
<evidence type="ECO:0000313" key="10">
    <source>
        <dbReference type="Proteomes" id="UP000198960"/>
    </source>
</evidence>
<dbReference type="InterPro" id="IPR005475">
    <property type="entry name" value="Transketolase-like_Pyr-bd"/>
</dbReference>
<name>A0A1H8UP31_9ACTN</name>
<organism evidence="9 10">
    <name type="scientific">Trujillonella endophytica</name>
    <dbReference type="NCBI Taxonomy" id="673521"/>
    <lineage>
        <taxon>Bacteria</taxon>
        <taxon>Bacillati</taxon>
        <taxon>Actinomycetota</taxon>
        <taxon>Actinomycetes</taxon>
        <taxon>Geodermatophilales</taxon>
        <taxon>Geodermatophilaceae</taxon>
        <taxon>Trujillonella</taxon>
    </lineage>
</organism>
<keyword evidence="4" id="KW-0560">Oxidoreductase</keyword>
<dbReference type="InterPro" id="IPR009014">
    <property type="entry name" value="Transketo_C/PFOR_II"/>
</dbReference>
<evidence type="ECO:0000256" key="5">
    <source>
        <dbReference type="ARBA" id="ARBA00023052"/>
    </source>
</evidence>
<evidence type="ECO:0000259" key="8">
    <source>
        <dbReference type="SMART" id="SM00861"/>
    </source>
</evidence>
<dbReference type="FunFam" id="3.40.50.920:FF:000001">
    <property type="entry name" value="Pyruvate dehydrogenase E1 beta subunit"/>
    <property type="match status" value="1"/>
</dbReference>
<dbReference type="NCBIfam" id="NF006667">
    <property type="entry name" value="PRK09212.1"/>
    <property type="match status" value="1"/>
</dbReference>
<reference evidence="10" key="1">
    <citation type="submission" date="2016-10" db="EMBL/GenBank/DDBJ databases">
        <authorList>
            <person name="Varghese N."/>
            <person name="Submissions S."/>
        </authorList>
    </citation>
    <scope>NUCLEOTIDE SEQUENCE [LARGE SCALE GENOMIC DNA]</scope>
    <source>
        <strain evidence="10">DSM 45413</strain>
    </source>
</reference>
<dbReference type="CDD" id="cd02000">
    <property type="entry name" value="TPP_E1_PDC_ADC_BCADC"/>
    <property type="match status" value="1"/>
</dbReference>
<feature type="compositionally biased region" description="Low complexity" evidence="7">
    <location>
        <begin position="12"/>
        <end position="25"/>
    </location>
</feature>
<dbReference type="STRING" id="673521.SAMN05660991_02982"/>
<evidence type="ECO:0000256" key="7">
    <source>
        <dbReference type="SAM" id="MobiDB-lite"/>
    </source>
</evidence>